<dbReference type="EMBL" id="JBHTHR010000803">
    <property type="protein sequence ID" value="MFD0803255.1"/>
    <property type="molecule type" value="Genomic_DNA"/>
</dbReference>
<evidence type="ECO:0000259" key="3">
    <source>
        <dbReference type="Pfam" id="PF03888"/>
    </source>
</evidence>
<reference evidence="5" key="1">
    <citation type="journal article" date="2019" name="Int. J. Syst. Evol. Microbiol.">
        <title>The Global Catalogue of Microorganisms (GCM) 10K type strain sequencing project: providing services to taxonomists for standard genome sequencing and annotation.</title>
        <authorList>
            <consortium name="The Broad Institute Genomics Platform"/>
            <consortium name="The Broad Institute Genome Sequencing Center for Infectious Disease"/>
            <person name="Wu L."/>
            <person name="Ma J."/>
        </authorList>
    </citation>
    <scope>NUCLEOTIDE SEQUENCE [LARGE SCALE GENOMIC DNA]</scope>
    <source>
        <strain evidence="5">CCUG 63369</strain>
    </source>
</reference>
<feature type="domain" description="MucB/RseB N-terminal" evidence="3">
    <location>
        <begin position="115"/>
        <end position="188"/>
    </location>
</feature>
<dbReference type="Gene3D" id="2.50.20.10">
    <property type="entry name" value="Lipoprotein localisation LolA/LolB/LppX"/>
    <property type="match status" value="1"/>
</dbReference>
<organism evidence="4 5">
    <name type="scientific">Streptomonospora algeriensis</name>
    <dbReference type="NCBI Taxonomy" id="995084"/>
    <lineage>
        <taxon>Bacteria</taxon>
        <taxon>Bacillati</taxon>
        <taxon>Actinomycetota</taxon>
        <taxon>Actinomycetes</taxon>
        <taxon>Streptosporangiales</taxon>
        <taxon>Nocardiopsidaceae</taxon>
        <taxon>Streptomonospora</taxon>
    </lineage>
</organism>
<gene>
    <name evidence="4" type="ORF">ACFQZU_18285</name>
</gene>
<feature type="signal peptide" evidence="2">
    <location>
        <begin position="1"/>
        <end position="26"/>
    </location>
</feature>
<evidence type="ECO:0000313" key="5">
    <source>
        <dbReference type="Proteomes" id="UP001596956"/>
    </source>
</evidence>
<dbReference type="PANTHER" id="PTHR38782">
    <property type="match status" value="1"/>
</dbReference>
<feature type="chain" id="PRO_5046007721" evidence="2">
    <location>
        <begin position="27"/>
        <end position="346"/>
    </location>
</feature>
<keyword evidence="5" id="KW-1185">Reference proteome</keyword>
<sequence length="346" mass="36342">MRLPLVLLSLSLAVLVLLPSSAAADADEIPAPGEDDAMELLRRAAESVRENSFHGVQLVTARGADGGTGTLTVDVVHRAGEGTDYRYTAGARPGRGQEVLVGGTPPPMKADELLLDQLADTYRVTRAGEGRMCGRQAAVLEALRADGTVAGRMWVDEDTGLPLRRETRDASGRIVHASEFVQVSLGGAPTQLSGGAARARPWSDELSPSELARLREDGWHIPERPAWNLRLIRAWAKDTDSGRVVHLAYSDGLSVVSLFAQRGRLPGGSEGTGAGAAKVVTGDGTGKSGAAQQRMWDSGGFVYTVMGQAPAGLLDAAAEGFSAAEAPLFWARVLRGFGHLSAAVTD</sequence>
<evidence type="ECO:0000256" key="1">
    <source>
        <dbReference type="SAM" id="MobiDB-lite"/>
    </source>
</evidence>
<dbReference type="InterPro" id="IPR005588">
    <property type="entry name" value="MucB_RseB"/>
</dbReference>
<keyword evidence="2" id="KW-0732">Signal</keyword>
<dbReference type="InterPro" id="IPR038484">
    <property type="entry name" value="MucB/RseB_C_sf"/>
</dbReference>
<comment type="caution">
    <text evidence="4">The sequence shown here is derived from an EMBL/GenBank/DDBJ whole genome shotgun (WGS) entry which is preliminary data.</text>
</comment>
<dbReference type="Proteomes" id="UP001596956">
    <property type="component" value="Unassembled WGS sequence"/>
</dbReference>
<dbReference type="Pfam" id="PF03888">
    <property type="entry name" value="MucB_RseB"/>
    <property type="match status" value="1"/>
</dbReference>
<accession>A0ABW3BJR8</accession>
<feature type="region of interest" description="Disordered" evidence="1">
    <location>
        <begin position="269"/>
        <end position="291"/>
    </location>
</feature>
<evidence type="ECO:0000256" key="2">
    <source>
        <dbReference type="SAM" id="SignalP"/>
    </source>
</evidence>
<dbReference type="PANTHER" id="PTHR38782:SF1">
    <property type="entry name" value="SIGMA-E FACTOR REGULATORY PROTEIN RSEB"/>
    <property type="match status" value="1"/>
</dbReference>
<protein>
    <submittedName>
        <fullName evidence="4">Sigma-E factor regulatory protein RseB domain-containing protein</fullName>
    </submittedName>
</protein>
<proteinExistence type="predicted"/>
<evidence type="ECO:0000313" key="4">
    <source>
        <dbReference type="EMBL" id="MFD0803255.1"/>
    </source>
</evidence>
<name>A0ABW3BJR8_9ACTN</name>
<dbReference type="Gene3D" id="3.30.200.100">
    <property type="entry name" value="MucB/RseB, C-terminal domain"/>
    <property type="match status" value="1"/>
</dbReference>
<dbReference type="InterPro" id="IPR033434">
    <property type="entry name" value="MucB/RseB_N"/>
</dbReference>